<dbReference type="Gene3D" id="1.20.120.1020">
    <property type="entry name" value="Prion-inhibition and propagation, HeLo domain"/>
    <property type="match status" value="1"/>
</dbReference>
<comment type="caution">
    <text evidence="3">The sequence shown here is derived from an EMBL/GenBank/DDBJ whole genome shotgun (WGS) entry which is preliminary data.</text>
</comment>
<dbReference type="GO" id="GO:0005524">
    <property type="term" value="F:ATP binding"/>
    <property type="evidence" value="ECO:0007669"/>
    <property type="project" value="InterPro"/>
</dbReference>
<dbReference type="Gene3D" id="1.10.510.10">
    <property type="entry name" value="Transferase(Phosphotransferase) domain 1"/>
    <property type="match status" value="1"/>
</dbReference>
<dbReference type="InterPro" id="IPR038305">
    <property type="entry name" value="HeLo_sf"/>
</dbReference>
<feature type="signal peptide" evidence="1">
    <location>
        <begin position="1"/>
        <end position="23"/>
    </location>
</feature>
<proteinExistence type="predicted"/>
<dbReference type="PANTHER" id="PTHR37542:SF1">
    <property type="entry name" value="PRION-INHIBITION AND PROPAGATION HELO DOMAIN-CONTAINING PROTEIN"/>
    <property type="match status" value="1"/>
</dbReference>
<evidence type="ECO:0000313" key="3">
    <source>
        <dbReference type="EMBL" id="KAG5762943.1"/>
    </source>
</evidence>
<evidence type="ECO:0000313" key="4">
    <source>
        <dbReference type="Proteomes" id="UP000750502"/>
    </source>
</evidence>
<sequence length="575" mass="63135">MDPGTALAVVSLSFDLFASCVRGFTLISDARNIGKDAAIERTKLVLQEHRLIEWARAIGLNPPRDNGTLETHKHPAALILFQLEQLLSSTDALKKRYKLELVSPPNGSDDLIPSEPAMVSDNPASSILSNIVSPEIRQGILKRASTLNAANRFPRRLYWAAVDKKKYAELVQDVTGLVDGLWSLLDIPHRIQTSHAVNQTLQLAIQTSEDIKGLQYLQKSLHDSFTDAGVKNCLAASAGLKAQHILLTSHSGDADAQQQALAGAGASPVLPAKLPSVLDPSQLSSIHMMTSTIGSALYQGDTVLIEEKRVQPRMKAKLKPRVEALVRLLSQPPTPSFQTFPCLGYTEEQGGFRLVFSFASGTEKSPSLLSILSKSSRPLPDVGMRLRLAAQVCQTFLSFHTAGWLHKDMRSENIILVSQTSNPSNDRLGRPYLCGFSFARQGSPTEISEQPSEDLSRDIYRHPKALGEPSESFERYMDAYSLGCVLIEIAEWAPLRKIVKKRVDISDSSGVKLADVASLSQWMYDRYVTEGFAAFRLGVAFMRMLALCIPAGDKRPDLADFYSALENMAAYSVNI</sequence>
<dbReference type="PROSITE" id="PS50011">
    <property type="entry name" value="PROTEIN_KINASE_DOM"/>
    <property type="match status" value="1"/>
</dbReference>
<reference evidence="3" key="1">
    <citation type="journal article" date="2020" name="bioRxiv">
        <title>Historical genomics reveals the evolutionary mechanisms behind multiple outbreaks of the host-specific coffee wilt pathogen Fusarium xylarioides.</title>
        <authorList>
            <person name="Peck D."/>
            <person name="Nowell R.W."/>
            <person name="Flood J."/>
            <person name="Ryan M.J."/>
            <person name="Barraclough T.G."/>
        </authorList>
    </citation>
    <scope>NUCLEOTIDE SEQUENCE</scope>
    <source>
        <strain evidence="3">IMI 127659i</strain>
    </source>
</reference>
<dbReference type="OrthoDB" id="1911848at2759"/>
<dbReference type="GO" id="GO:0004672">
    <property type="term" value="F:protein kinase activity"/>
    <property type="evidence" value="ECO:0007669"/>
    <property type="project" value="InterPro"/>
</dbReference>
<evidence type="ECO:0000256" key="1">
    <source>
        <dbReference type="SAM" id="SignalP"/>
    </source>
</evidence>
<dbReference type="InterPro" id="IPR029498">
    <property type="entry name" value="HeLo_dom"/>
</dbReference>
<dbReference type="PANTHER" id="PTHR37542">
    <property type="entry name" value="HELO DOMAIN-CONTAINING PROTEIN-RELATED"/>
    <property type="match status" value="1"/>
</dbReference>
<dbReference type="InterPro" id="IPR011009">
    <property type="entry name" value="Kinase-like_dom_sf"/>
</dbReference>
<dbReference type="InterPro" id="IPR000719">
    <property type="entry name" value="Prot_kinase_dom"/>
</dbReference>
<protein>
    <recommendedName>
        <fullName evidence="2">Protein kinase domain-containing protein</fullName>
    </recommendedName>
</protein>
<dbReference type="SUPFAM" id="SSF56112">
    <property type="entry name" value="Protein kinase-like (PK-like)"/>
    <property type="match status" value="1"/>
</dbReference>
<name>A0A9P7HLT7_9HYPO</name>
<keyword evidence="4" id="KW-1185">Reference proteome</keyword>
<feature type="chain" id="PRO_5040378952" description="Protein kinase domain-containing protein" evidence="1">
    <location>
        <begin position="24"/>
        <end position="575"/>
    </location>
</feature>
<dbReference type="Proteomes" id="UP000750502">
    <property type="component" value="Unassembled WGS sequence"/>
</dbReference>
<dbReference type="EMBL" id="JADFTT010000339">
    <property type="protein sequence ID" value="KAG5762943.1"/>
    <property type="molecule type" value="Genomic_DNA"/>
</dbReference>
<keyword evidence="1" id="KW-0732">Signal</keyword>
<dbReference type="AlphaFoldDB" id="A0A9P7HLT7"/>
<dbReference type="Pfam" id="PF14479">
    <property type="entry name" value="HeLo"/>
    <property type="match status" value="1"/>
</dbReference>
<organism evidence="3 4">
    <name type="scientific">Fusarium xylarioides</name>
    <dbReference type="NCBI Taxonomy" id="221167"/>
    <lineage>
        <taxon>Eukaryota</taxon>
        <taxon>Fungi</taxon>
        <taxon>Dikarya</taxon>
        <taxon>Ascomycota</taxon>
        <taxon>Pezizomycotina</taxon>
        <taxon>Sordariomycetes</taxon>
        <taxon>Hypocreomycetidae</taxon>
        <taxon>Hypocreales</taxon>
        <taxon>Nectriaceae</taxon>
        <taxon>Fusarium</taxon>
        <taxon>Fusarium fujikuroi species complex</taxon>
    </lineage>
</organism>
<accession>A0A9P7HLT7</accession>
<evidence type="ECO:0000259" key="2">
    <source>
        <dbReference type="PROSITE" id="PS50011"/>
    </source>
</evidence>
<reference evidence="3" key="2">
    <citation type="submission" date="2020-10" db="EMBL/GenBank/DDBJ databases">
        <authorList>
            <person name="Peck L.D."/>
            <person name="Nowell R.W."/>
            <person name="Flood J."/>
            <person name="Ryan M.J."/>
            <person name="Barraclough T.G."/>
        </authorList>
    </citation>
    <scope>NUCLEOTIDE SEQUENCE</scope>
    <source>
        <strain evidence="3">IMI 127659i</strain>
    </source>
</reference>
<feature type="domain" description="Protein kinase" evidence="2">
    <location>
        <begin position="255"/>
        <end position="568"/>
    </location>
</feature>
<gene>
    <name evidence="3" type="ORF">H9Q72_008955</name>
</gene>